<protein>
    <recommendedName>
        <fullName evidence="3">F-box domain-containing protein</fullName>
    </recommendedName>
</protein>
<evidence type="ECO:0008006" key="3">
    <source>
        <dbReference type="Google" id="ProtNLM"/>
    </source>
</evidence>
<dbReference type="Proteomes" id="UP000039046">
    <property type="component" value="Unassembled WGS sequence"/>
</dbReference>
<evidence type="ECO:0000313" key="1">
    <source>
        <dbReference type="EMBL" id="CEJ93253.1"/>
    </source>
</evidence>
<accession>A0A0A1TPA9</accession>
<dbReference type="OrthoDB" id="5304511at2759"/>
<dbReference type="STRING" id="1531966.A0A0A1TPA9"/>
<name>A0A0A1TPA9_9HYPO</name>
<evidence type="ECO:0000313" key="2">
    <source>
        <dbReference type="Proteomes" id="UP000039046"/>
    </source>
</evidence>
<organism evidence="1 2">
    <name type="scientific">[Torrubiella] hemipterigena</name>
    <dbReference type="NCBI Taxonomy" id="1531966"/>
    <lineage>
        <taxon>Eukaryota</taxon>
        <taxon>Fungi</taxon>
        <taxon>Dikarya</taxon>
        <taxon>Ascomycota</taxon>
        <taxon>Pezizomycotina</taxon>
        <taxon>Sordariomycetes</taxon>
        <taxon>Hypocreomycetidae</taxon>
        <taxon>Hypocreales</taxon>
        <taxon>Clavicipitaceae</taxon>
        <taxon>Clavicipitaceae incertae sedis</taxon>
        <taxon>'Torrubiella' clade</taxon>
    </lineage>
</organism>
<dbReference type="InterPro" id="IPR036047">
    <property type="entry name" value="F-box-like_dom_sf"/>
</dbReference>
<dbReference type="AlphaFoldDB" id="A0A0A1TPA9"/>
<gene>
    <name evidence="1" type="ORF">VHEMI08858</name>
</gene>
<keyword evidence="2" id="KW-1185">Reference proteome</keyword>
<dbReference type="HOGENOM" id="CLU_035834_0_0_1"/>
<dbReference type="EMBL" id="CDHN01000005">
    <property type="protein sequence ID" value="CEJ93253.1"/>
    <property type="molecule type" value="Genomic_DNA"/>
</dbReference>
<reference evidence="1 2" key="1">
    <citation type="journal article" date="2015" name="Genome Announc.">
        <title>Draft Genome Sequence and Gene Annotation of the Entomopathogenic Fungus Verticillium hemipterigenum.</title>
        <authorList>
            <person name="Horn F."/>
            <person name="Habel A."/>
            <person name="Scharf D.H."/>
            <person name="Dworschak J."/>
            <person name="Brakhage A.A."/>
            <person name="Guthke R."/>
            <person name="Hertweck C."/>
            <person name="Linde J."/>
        </authorList>
    </citation>
    <scope>NUCLEOTIDE SEQUENCE [LARGE SCALE GENOMIC DNA]</scope>
</reference>
<sequence>MAGDSFSLKVKRIFRRSAPKTTAPPSPAPAPAFLRIVRTATLVEKLRQMRIEKAANKSCLFETLPEQLHRRILSYVPMDSLFNVVLSSSLFYDHFASDTLHVMADSLQNMLRCSSLDAFTSYKCGFESFRDAREQYCVKMFLEIYRNRQGVETFALRDRKITEKDLIEMYKFHVKVIEPLVDQYAAWALRHLEYEADSTDIGGAISETERVRIIRALYRFEIGCNVCADTSGYWVSPPLTPDEFTVQFFFNYEAWEVEEMLCVADFVFEKMSKVFDEVENDLAPGCERIGGSDGSETPVEAFDLHNDRLFLLPGTISRGLAFVKSTDNKKHDDLVRLMQAKLVSGENFFFAEGGVYHERMFRTVREITGDLDRYKKQQDREALPFKGDRNVFTTGPDVPYAWTSIWKETYSSVFGCKIPRDLRPWGYVMWDAERIKRSRVKDLLEKQWELVYWSHDPRDLFC</sequence>
<proteinExistence type="predicted"/>
<dbReference type="SUPFAM" id="SSF81383">
    <property type="entry name" value="F-box domain"/>
    <property type="match status" value="1"/>
</dbReference>